<evidence type="ECO:0000313" key="3">
    <source>
        <dbReference type="EMBL" id="TKA06205.1"/>
    </source>
</evidence>
<feature type="chain" id="PRO_5021033587" evidence="1">
    <location>
        <begin position="35"/>
        <end position="113"/>
    </location>
</feature>
<gene>
    <name evidence="3" type="ORF">FCI23_32930</name>
</gene>
<evidence type="ECO:0000313" key="4">
    <source>
        <dbReference type="Proteomes" id="UP000305778"/>
    </source>
</evidence>
<dbReference type="Proteomes" id="UP000305778">
    <property type="component" value="Unassembled WGS sequence"/>
</dbReference>
<dbReference type="Gene3D" id="2.30.30.40">
    <property type="entry name" value="SH3 Domains"/>
    <property type="match status" value="1"/>
</dbReference>
<keyword evidence="1" id="KW-0732">Signal</keyword>
<dbReference type="OrthoDB" id="3482365at2"/>
<comment type="caution">
    <text evidence="3">The sequence shown here is derived from an EMBL/GenBank/DDBJ whole genome shotgun (WGS) entry which is preliminary data.</text>
</comment>
<keyword evidence="4" id="KW-1185">Reference proteome</keyword>
<evidence type="ECO:0000259" key="2">
    <source>
        <dbReference type="Pfam" id="PF08239"/>
    </source>
</evidence>
<reference evidence="3 4" key="1">
    <citation type="submission" date="2019-04" db="EMBL/GenBank/DDBJ databases">
        <title>Streptomyces oryziradicis sp. nov., a novel actinomycete isolated from rhizosphere soil of rice (Oryza sativa L.).</title>
        <authorList>
            <person name="Li C."/>
        </authorList>
    </citation>
    <scope>NUCLEOTIDE SEQUENCE [LARGE SCALE GENOMIC DNA]</scope>
    <source>
        <strain evidence="3 4">NEAU-C40</strain>
    </source>
</reference>
<evidence type="ECO:0000256" key="1">
    <source>
        <dbReference type="SAM" id="SignalP"/>
    </source>
</evidence>
<dbReference type="InterPro" id="IPR003646">
    <property type="entry name" value="SH3-like_bac-type"/>
</dbReference>
<name>A0A4U0T0C3_9ACTN</name>
<dbReference type="EMBL" id="SUMC01000042">
    <property type="protein sequence ID" value="TKA06205.1"/>
    <property type="molecule type" value="Genomic_DNA"/>
</dbReference>
<accession>A0A4U0T0C3</accession>
<dbReference type="RefSeq" id="WP_136727687.1">
    <property type="nucleotide sequence ID" value="NZ_SUMC01000042.1"/>
</dbReference>
<dbReference type="Pfam" id="PF08239">
    <property type="entry name" value="SH3_3"/>
    <property type="match status" value="1"/>
</dbReference>
<feature type="signal peptide" evidence="1">
    <location>
        <begin position="1"/>
        <end position="34"/>
    </location>
</feature>
<dbReference type="AlphaFoldDB" id="A0A4U0T0C3"/>
<proteinExistence type="predicted"/>
<protein>
    <submittedName>
        <fullName evidence="3">SH3 domain-containing protein</fullName>
    </submittedName>
</protein>
<feature type="domain" description="SH3b" evidence="2">
    <location>
        <begin position="48"/>
        <end position="104"/>
    </location>
</feature>
<sequence>MNILSYIGHRVAATGAVAVLAGAGALAAAPAAAAAELPQGKVVSRVTLSIRSEPTSKSTFLGGFAPGTVVPLYCKTHGQKVDGNDLWYPLGGPKPGWVAARYVKNLAPAGYCN</sequence>
<organism evidence="3 4">
    <name type="scientific">Actinacidiphila oryziradicis</name>
    <dbReference type="NCBI Taxonomy" id="2571141"/>
    <lineage>
        <taxon>Bacteria</taxon>
        <taxon>Bacillati</taxon>
        <taxon>Actinomycetota</taxon>
        <taxon>Actinomycetes</taxon>
        <taxon>Kitasatosporales</taxon>
        <taxon>Streptomycetaceae</taxon>
        <taxon>Actinacidiphila</taxon>
    </lineage>
</organism>